<evidence type="ECO:0000313" key="2">
    <source>
        <dbReference type="EMBL" id="SHN25894.1"/>
    </source>
</evidence>
<keyword evidence="1" id="KW-1133">Transmembrane helix</keyword>
<keyword evidence="1" id="KW-0472">Membrane</keyword>
<dbReference type="EMBL" id="FRCY01000014">
    <property type="protein sequence ID" value="SHN25894.1"/>
    <property type="molecule type" value="Genomic_DNA"/>
</dbReference>
<feature type="transmembrane region" description="Helical" evidence="1">
    <location>
        <begin position="88"/>
        <end position="108"/>
    </location>
</feature>
<accession>A0A1M7Q650</accession>
<dbReference type="Proteomes" id="UP000184513">
    <property type="component" value="Unassembled WGS sequence"/>
</dbReference>
<name>A0A1M7Q650_9BACT</name>
<dbReference type="STRING" id="388280.SAMN04488057_11475"/>
<feature type="transmembrane region" description="Helical" evidence="1">
    <location>
        <begin position="49"/>
        <end position="68"/>
    </location>
</feature>
<keyword evidence="3" id="KW-1185">Reference proteome</keyword>
<keyword evidence="1" id="KW-0812">Transmembrane</keyword>
<sequence>MSVKFLCILLATYFSSEFLAFWIFLMLRKKFVQKGFSLRPMILGVLERLFLYVGLIQGFGQSLILFGALKIGTRIKNDEDKISNDYFLVGNIVSVLLVFTTIAIWSYLNKI</sequence>
<proteinExistence type="predicted"/>
<organism evidence="2 3">
    <name type="scientific">Cyclobacterium lianum</name>
    <dbReference type="NCBI Taxonomy" id="388280"/>
    <lineage>
        <taxon>Bacteria</taxon>
        <taxon>Pseudomonadati</taxon>
        <taxon>Bacteroidota</taxon>
        <taxon>Cytophagia</taxon>
        <taxon>Cytophagales</taxon>
        <taxon>Cyclobacteriaceae</taxon>
        <taxon>Cyclobacterium</taxon>
    </lineage>
</organism>
<feature type="transmembrane region" description="Helical" evidence="1">
    <location>
        <begin position="6"/>
        <end position="28"/>
    </location>
</feature>
<reference evidence="2 3" key="1">
    <citation type="submission" date="2016-11" db="EMBL/GenBank/DDBJ databases">
        <authorList>
            <person name="Jaros S."/>
            <person name="Januszkiewicz K."/>
            <person name="Wedrychowicz H."/>
        </authorList>
    </citation>
    <scope>NUCLEOTIDE SEQUENCE [LARGE SCALE GENOMIC DNA]</scope>
    <source>
        <strain evidence="2 3">CGMCC 1.6102</strain>
    </source>
</reference>
<gene>
    <name evidence="2" type="ORF">SAMN04488057_11475</name>
</gene>
<dbReference type="AlphaFoldDB" id="A0A1M7Q650"/>
<evidence type="ECO:0000313" key="3">
    <source>
        <dbReference type="Proteomes" id="UP000184513"/>
    </source>
</evidence>
<protein>
    <submittedName>
        <fullName evidence="2">Uncharacterized protein</fullName>
    </submittedName>
</protein>
<evidence type="ECO:0000256" key="1">
    <source>
        <dbReference type="SAM" id="Phobius"/>
    </source>
</evidence>